<organism evidence="1 2">
    <name type="scientific">Phoenicibacter congonensis</name>
    <dbReference type="NCBI Taxonomy" id="1944646"/>
    <lineage>
        <taxon>Bacteria</taxon>
        <taxon>Bacillati</taxon>
        <taxon>Actinomycetota</taxon>
        <taxon>Coriobacteriia</taxon>
        <taxon>Eggerthellales</taxon>
        <taxon>Eggerthellaceae</taxon>
        <taxon>Phoenicibacter</taxon>
    </lineage>
</organism>
<name>A0AA43RGV4_9ACTN</name>
<accession>A0AA43RGV4</accession>
<keyword evidence="2" id="KW-1185">Reference proteome</keyword>
<dbReference type="EMBL" id="JAUMVS010000030">
    <property type="protein sequence ID" value="MDO4841593.1"/>
    <property type="molecule type" value="Genomic_DNA"/>
</dbReference>
<protein>
    <submittedName>
        <fullName evidence="1">Uncharacterized protein</fullName>
    </submittedName>
</protein>
<proteinExistence type="predicted"/>
<sequence>MRQYVTSICVFLSTLIFLIAMGVMTCSAKMTEYLVKKQESIVVTRGIDGLDKAKKSIEKDMKQKADEASVEAYDILSRLYYDGNVNITEAEANELYKKTVLKLIKDKYKMTGSEEDANYSLISSLKSVVPKLEVGEITIVDNIQPYFVLDGNRITLKNIDVAFAYGISYIRDIEFEVFYDLSDIVLYDENPELFTYAMAADKGIYVTGKTSTIIGNVYAGTHSPKEMRKAEALYNESEHFGGVNIMSTQLAIESDRIVTDGNVNMKGAFVVFGSEKKPVEIIAKDIKETDNIASKNIYALFGTHSANDASNEKAMVTEALKFLPSIEHYYDSENDVSYEGKYRKILSSTDITVSSDVTGIIMTPGSVIIEEGVNVEGLILSGDRIYVQGNNNIVASVDVMRGIIKEELYQEVYVYKNPVTDEERALNKLHLLVKDYLGGIEYRGIK</sequence>
<dbReference type="AlphaFoldDB" id="A0AA43RGV4"/>
<gene>
    <name evidence="1" type="ORF">Q3982_02825</name>
</gene>
<evidence type="ECO:0000313" key="2">
    <source>
        <dbReference type="Proteomes" id="UP001168575"/>
    </source>
</evidence>
<evidence type="ECO:0000313" key="1">
    <source>
        <dbReference type="EMBL" id="MDO4841593.1"/>
    </source>
</evidence>
<comment type="caution">
    <text evidence="1">The sequence shown here is derived from an EMBL/GenBank/DDBJ whole genome shotgun (WGS) entry which is preliminary data.</text>
</comment>
<reference evidence="1" key="1">
    <citation type="submission" date="2023-07" db="EMBL/GenBank/DDBJ databases">
        <title>Between Cages and Wild: Unraveling the Impact of Captivity on Animal Microbiomes and Antimicrobial Resistance.</title>
        <authorList>
            <person name="Schmartz G.P."/>
            <person name="Rehner J."/>
            <person name="Schuff M.J."/>
            <person name="Becker S.L."/>
            <person name="Kravczyk M."/>
            <person name="Gurevich A."/>
            <person name="Francke R."/>
            <person name="Mueller R."/>
            <person name="Keller V."/>
            <person name="Keller A."/>
        </authorList>
    </citation>
    <scope>NUCLEOTIDE SEQUENCE</scope>
    <source>
        <strain evidence="1">S12M_St_49</strain>
    </source>
</reference>
<dbReference type="Proteomes" id="UP001168575">
    <property type="component" value="Unassembled WGS sequence"/>
</dbReference>